<evidence type="ECO:0000313" key="2">
    <source>
        <dbReference type="Proteomes" id="UP000235598"/>
    </source>
</evidence>
<dbReference type="EMBL" id="PNHK01000004">
    <property type="protein sequence ID" value="PMD04735.1"/>
    <property type="molecule type" value="Genomic_DNA"/>
</dbReference>
<dbReference type="RefSeq" id="WP_102239379.1">
    <property type="nucleotide sequence ID" value="NZ_PNHK01000004.1"/>
</dbReference>
<dbReference type="Proteomes" id="UP000235598">
    <property type="component" value="Unassembled WGS sequence"/>
</dbReference>
<evidence type="ECO:0000313" key="1">
    <source>
        <dbReference type="EMBL" id="PMD04735.1"/>
    </source>
</evidence>
<reference evidence="1 2" key="1">
    <citation type="submission" date="2017-09" db="EMBL/GenBank/DDBJ databases">
        <title>Bacterial strain isolated from the female urinary microbiota.</title>
        <authorList>
            <person name="Thomas-White K."/>
            <person name="Kumar N."/>
            <person name="Forster S."/>
            <person name="Putonti C."/>
            <person name="Lawley T."/>
            <person name="Wolfe A.J."/>
        </authorList>
    </citation>
    <scope>NUCLEOTIDE SEQUENCE [LARGE SCALE GENOMIC DNA]</scope>
    <source>
        <strain evidence="1 2">UMB1301</strain>
    </source>
</reference>
<dbReference type="AlphaFoldDB" id="A0A2N6VKS1"/>
<name>A0A2N6VKS1_9MICO</name>
<comment type="caution">
    <text evidence="1">The sequence shown here is derived from an EMBL/GenBank/DDBJ whole genome shotgun (WGS) entry which is preliminary data.</text>
</comment>
<protein>
    <submittedName>
        <fullName evidence="1">Uncharacterized protein</fullName>
    </submittedName>
</protein>
<gene>
    <name evidence="1" type="ORF">CJ199_10240</name>
</gene>
<organism evidence="1 2">
    <name type="scientific">Brevibacterium paucivorans</name>
    <dbReference type="NCBI Taxonomy" id="170994"/>
    <lineage>
        <taxon>Bacteria</taxon>
        <taxon>Bacillati</taxon>
        <taxon>Actinomycetota</taxon>
        <taxon>Actinomycetes</taxon>
        <taxon>Micrococcales</taxon>
        <taxon>Brevibacteriaceae</taxon>
        <taxon>Brevibacterium</taxon>
    </lineage>
</organism>
<sequence>MSLKYDLENVNTELPIDGGVAAFDPVSLRLAAQALSDRGGTVHLLPNVAGTQSPILTQLATVAAEPAVGIPTSVVATVDTRRLRWDRGALTPKAVDFTAYTGEEKYGVDLGRLPVADMGDTRVTCVDMLTEGDESLTVWFAELPAELTSADARALTDLAVHTRAHWADSEQYDALVTIPAQQLTYMASPQASHVEEWDLTGLQQKFAAAFDETGARVIAQTAMFAGALHMPPPARTFGERGPVVLWFTEEGAEVPFSIIYTASSAWLKAGTKVDIDGLQLP</sequence>
<accession>A0A2N6VKS1</accession>
<proteinExistence type="predicted"/>
<dbReference type="OrthoDB" id="5139616at2"/>